<keyword evidence="2" id="KW-1185">Reference proteome</keyword>
<gene>
    <name evidence="1" type="ORF">WS70_09400</name>
</gene>
<sequence length="81" mass="8826">MAPDGRDSSLIHQVASSGRVTNAHDLVRRFQEASVAIPEVAFRIEREVERLSTPEGENVSLADVGACEWKIRLPAAVVSAR</sequence>
<proteinExistence type="predicted"/>
<accession>A0A1B4FE81</accession>
<reference evidence="1 2" key="1">
    <citation type="submission" date="2015-12" db="EMBL/GenBank/DDBJ databases">
        <title>Diversity of Burkholderia near neighbor genomes.</title>
        <authorList>
            <person name="Sahl J."/>
            <person name="Wagner D."/>
            <person name="Keim P."/>
        </authorList>
    </citation>
    <scope>NUCLEOTIDE SEQUENCE [LARGE SCALE GENOMIC DNA]</scope>
    <source>
        <strain evidence="1 2">BDU6</strain>
    </source>
</reference>
<evidence type="ECO:0000313" key="2">
    <source>
        <dbReference type="Proteomes" id="UP000062519"/>
    </source>
</evidence>
<dbReference type="AlphaFoldDB" id="A0A1B4FE81"/>
<dbReference type="KEGG" id="buu:WS70_09400"/>
<dbReference type="EMBL" id="CP013386">
    <property type="protein sequence ID" value="AOJ02016.1"/>
    <property type="molecule type" value="Genomic_DNA"/>
</dbReference>
<evidence type="ECO:0000313" key="1">
    <source>
        <dbReference type="EMBL" id="AOJ02016.1"/>
    </source>
</evidence>
<name>A0A1B4FE81_9BURK</name>
<dbReference type="Proteomes" id="UP000062519">
    <property type="component" value="Chromosome 1"/>
</dbReference>
<organism evidence="1 2">
    <name type="scientific">Burkholderia mayonis</name>
    <dbReference type="NCBI Taxonomy" id="1385591"/>
    <lineage>
        <taxon>Bacteria</taxon>
        <taxon>Pseudomonadati</taxon>
        <taxon>Pseudomonadota</taxon>
        <taxon>Betaproteobacteria</taxon>
        <taxon>Burkholderiales</taxon>
        <taxon>Burkholderiaceae</taxon>
        <taxon>Burkholderia</taxon>
        <taxon>pseudomallei group</taxon>
    </lineage>
</organism>
<protein>
    <submittedName>
        <fullName evidence="1">Uncharacterized protein</fullName>
    </submittedName>
</protein>